<dbReference type="PATRIC" id="fig|1179773.3.peg.4514"/>
<name>K0K0C7_SACES</name>
<feature type="region of interest" description="Disordered" evidence="5">
    <location>
        <begin position="1"/>
        <end position="20"/>
    </location>
</feature>
<evidence type="ECO:0000256" key="3">
    <source>
        <dbReference type="PIRSR" id="PIRSR602401-1"/>
    </source>
</evidence>
<comment type="cofactor">
    <cofactor evidence="1 3">
        <name>heme</name>
        <dbReference type="ChEBI" id="CHEBI:30413"/>
    </cofactor>
</comment>
<dbReference type="GO" id="GO:0004497">
    <property type="term" value="F:monooxygenase activity"/>
    <property type="evidence" value="ECO:0007669"/>
    <property type="project" value="UniProtKB-KW"/>
</dbReference>
<dbReference type="EMBL" id="HE804045">
    <property type="protein sequence ID" value="CCH31786.1"/>
    <property type="molecule type" value="Genomic_DNA"/>
</dbReference>
<dbReference type="PRINTS" id="PR00385">
    <property type="entry name" value="P450"/>
</dbReference>
<feature type="compositionally biased region" description="Low complexity" evidence="5">
    <location>
        <begin position="1"/>
        <end position="19"/>
    </location>
</feature>
<keyword evidence="3 4" id="KW-0479">Metal-binding</keyword>
<dbReference type="PRINTS" id="PR00463">
    <property type="entry name" value="EP450I"/>
</dbReference>
<dbReference type="BioCyc" id="SESP1179773:BN6_RS21820-MONOMER"/>
<dbReference type="InterPro" id="IPR001128">
    <property type="entry name" value="Cyt_P450"/>
</dbReference>
<keyword evidence="4" id="KW-0503">Monooxygenase</keyword>
<dbReference type="InterPro" id="IPR050121">
    <property type="entry name" value="Cytochrome_P450_monoxygenase"/>
</dbReference>
<dbReference type="Proteomes" id="UP000006281">
    <property type="component" value="Chromosome"/>
</dbReference>
<dbReference type="Gene3D" id="1.10.630.10">
    <property type="entry name" value="Cytochrome P450"/>
    <property type="match status" value="1"/>
</dbReference>
<dbReference type="GO" id="GO:0020037">
    <property type="term" value="F:heme binding"/>
    <property type="evidence" value="ECO:0007669"/>
    <property type="project" value="InterPro"/>
</dbReference>
<dbReference type="AlphaFoldDB" id="K0K0C7"/>
<gene>
    <name evidence="6" type="ordered locus">BN6_45060</name>
</gene>
<keyword evidence="3 4" id="KW-0349">Heme</keyword>
<evidence type="ECO:0000256" key="1">
    <source>
        <dbReference type="ARBA" id="ARBA00001971"/>
    </source>
</evidence>
<comment type="similarity">
    <text evidence="2 4">Belongs to the cytochrome P450 family.</text>
</comment>
<accession>K0K0C7</accession>
<sequence length="441" mass="47859">MDTAAPDTAPPDTAAPGTAVPELDPAAVARWRESGGELVDLLTAVRRLGGVSGFRLGDRRVVLVTAPEAVHHVLALHPDRYVKRSHRLKAVLGDGMIAASGERWRTQRRVMQAQFTGQGVRRYDGLMRDAVAEIAARWTGAARTGEPRDVAADMRHFSLDVIWRSMTGRPLDPTTHREFLAAGRMVAALPAFAPATGEAPPDLTAELAQIDAVAARAIAAAREWPGPSLLHVLLAAAEEHPEYTERLIRDELVTLLAAGYETTATTLSWLFLLLHENPAERDRALATPPGSAERGTAIRALISETLRLYPAAWIMPRHAEREDVLAGYRVEAGTTILTSPYLTHRDDTAWPDPERFRPDRFAATAPRPAPGAYYPFGLGPRTCLGVQFGLREMTLLLETLLPAFTVVPHTTPAPTFGVTVRPDGPLTATITPVRTAEPLDG</sequence>
<dbReference type="eggNOG" id="COG2124">
    <property type="taxonomic scope" value="Bacteria"/>
</dbReference>
<dbReference type="RefSeq" id="WP_015101898.1">
    <property type="nucleotide sequence ID" value="NC_019673.1"/>
</dbReference>
<dbReference type="GO" id="GO:0005506">
    <property type="term" value="F:iron ion binding"/>
    <property type="evidence" value="ECO:0007669"/>
    <property type="project" value="InterPro"/>
</dbReference>
<protein>
    <submittedName>
        <fullName evidence="6">Cytochrome P450 family protein</fullName>
    </submittedName>
</protein>
<organism evidence="6 7">
    <name type="scientific">Saccharothrix espanaensis (strain ATCC 51144 / DSM 44229 / JCM 9112 / NBRC 15066 / NRRL 15764)</name>
    <dbReference type="NCBI Taxonomy" id="1179773"/>
    <lineage>
        <taxon>Bacteria</taxon>
        <taxon>Bacillati</taxon>
        <taxon>Actinomycetota</taxon>
        <taxon>Actinomycetes</taxon>
        <taxon>Pseudonocardiales</taxon>
        <taxon>Pseudonocardiaceae</taxon>
        <taxon>Saccharothrix</taxon>
    </lineage>
</organism>
<evidence type="ECO:0000256" key="2">
    <source>
        <dbReference type="ARBA" id="ARBA00010617"/>
    </source>
</evidence>
<dbReference type="HOGENOM" id="CLU_001570_5_1_11"/>
<dbReference type="SUPFAM" id="SSF48264">
    <property type="entry name" value="Cytochrome P450"/>
    <property type="match status" value="1"/>
</dbReference>
<dbReference type="InterPro" id="IPR036396">
    <property type="entry name" value="Cyt_P450_sf"/>
</dbReference>
<evidence type="ECO:0000313" key="7">
    <source>
        <dbReference type="Proteomes" id="UP000006281"/>
    </source>
</evidence>
<proteinExistence type="inferred from homology"/>
<dbReference type="InterPro" id="IPR017972">
    <property type="entry name" value="Cyt_P450_CS"/>
</dbReference>
<dbReference type="PANTHER" id="PTHR24305:SF166">
    <property type="entry name" value="CYTOCHROME P450 12A4, MITOCHONDRIAL-RELATED"/>
    <property type="match status" value="1"/>
</dbReference>
<keyword evidence="3 4" id="KW-0408">Iron</keyword>
<dbReference type="PROSITE" id="PS00086">
    <property type="entry name" value="CYTOCHROME_P450"/>
    <property type="match status" value="1"/>
</dbReference>
<evidence type="ECO:0000256" key="4">
    <source>
        <dbReference type="RuleBase" id="RU000461"/>
    </source>
</evidence>
<evidence type="ECO:0000313" key="6">
    <source>
        <dbReference type="EMBL" id="CCH31786.1"/>
    </source>
</evidence>
<feature type="binding site" description="axial binding residue" evidence="3">
    <location>
        <position position="383"/>
    </location>
    <ligand>
        <name>heme</name>
        <dbReference type="ChEBI" id="CHEBI:30413"/>
    </ligand>
    <ligandPart>
        <name>Fe</name>
        <dbReference type="ChEBI" id="CHEBI:18248"/>
    </ligandPart>
</feature>
<reference evidence="6 7" key="1">
    <citation type="journal article" date="2012" name="BMC Genomics">
        <title>Complete genome sequence of Saccharothrix espanaensis DSM 44229T and comparison to the other completely sequenced Pseudonocardiaceae.</title>
        <authorList>
            <person name="Strobel T."/>
            <person name="Al-Dilaimi A."/>
            <person name="Blom J."/>
            <person name="Gessner A."/>
            <person name="Kalinowski J."/>
            <person name="Luzhetska M."/>
            <person name="Puhler A."/>
            <person name="Szczepanowski R."/>
            <person name="Bechthold A."/>
            <person name="Ruckert C."/>
        </authorList>
    </citation>
    <scope>NUCLEOTIDE SEQUENCE [LARGE SCALE GENOMIC DNA]</scope>
    <source>
        <strain evidence="7">ATCC 51144 / DSM 44229 / JCM 9112 / NBRC 15066 / NRRL 15764</strain>
    </source>
</reference>
<dbReference type="GO" id="GO:0016705">
    <property type="term" value="F:oxidoreductase activity, acting on paired donors, with incorporation or reduction of molecular oxygen"/>
    <property type="evidence" value="ECO:0007669"/>
    <property type="project" value="InterPro"/>
</dbReference>
<dbReference type="PANTHER" id="PTHR24305">
    <property type="entry name" value="CYTOCHROME P450"/>
    <property type="match status" value="1"/>
</dbReference>
<dbReference type="STRING" id="1179773.BN6_45060"/>
<dbReference type="Pfam" id="PF00067">
    <property type="entry name" value="p450"/>
    <property type="match status" value="2"/>
</dbReference>
<keyword evidence="4" id="KW-0560">Oxidoreductase</keyword>
<evidence type="ECO:0000256" key="5">
    <source>
        <dbReference type="SAM" id="MobiDB-lite"/>
    </source>
</evidence>
<keyword evidence="7" id="KW-1185">Reference proteome</keyword>
<dbReference type="KEGG" id="sesp:BN6_45060"/>
<dbReference type="InterPro" id="IPR002401">
    <property type="entry name" value="Cyt_P450_E_grp-I"/>
</dbReference>